<keyword evidence="2" id="KW-1185">Reference proteome</keyword>
<sequence>MKWQGKPLILAALASAVLAACGGGGGSAGTSLYGSGSGAGTTTDTSGQAAQQAAAAKVASLQIQPFKGSSRNGLTGAIYESADSFTVSNKVVMQITAVDANGNVVSGAPITVKTGGGAVINSGVLTGTTDTSNVTKYTLTQSTVTDGNGAFVAVVSPGQDMSNHSVTLSAEVTYNTTVAAPAQTLMFSGTSISAPVLSPSSLSVGGKGNTATYTLVNGVGDPISGQTVSFTVNGGDAQTATTSGTGKAAFTFDSPMTAGAVIISASAMGETSSQTLTLSQADAATASAASFGSAYLSPGSTSVSANQTSSDSNEVPITARLLTPGNQPLVGALVGFRVDPASNYSGGNFYSGSNLLVAPSATNGNGEVSASFRPGANTTATNGLNLQACYWFTGQSTTSCIPGQIANVSQKLTVVGPPVSLSIARADALTPSTDGTTYTKVFKVQVTDAQGVLKSGAVVTPGIQFNLFGKGYMDRGEKDTQWKTVELQWCLPKDSNGDNILQSTEDFDGSGQIAPRRSDVAVIPGRATTDSTGTVTFTVQYPKSVSRWVQFDFTASTSVAGTESVARLDAGAGLLLSELKKEESPAFQLSPYGDDGFIRDAAGTATGTAYPANCFFVSQPPY</sequence>
<comment type="caution">
    <text evidence="1">The sequence shown here is derived from an EMBL/GenBank/DDBJ whole genome shotgun (WGS) entry which is preliminary data.</text>
</comment>
<organism evidence="1 2">
    <name type="scientific">Amphibiibacter pelophylacis</name>
    <dbReference type="NCBI Taxonomy" id="1799477"/>
    <lineage>
        <taxon>Bacteria</taxon>
        <taxon>Pseudomonadati</taxon>
        <taxon>Pseudomonadota</taxon>
        <taxon>Betaproteobacteria</taxon>
        <taxon>Burkholderiales</taxon>
        <taxon>Sphaerotilaceae</taxon>
        <taxon>Amphibiibacter</taxon>
    </lineage>
</organism>
<reference evidence="1" key="1">
    <citation type="submission" date="2023-10" db="EMBL/GenBank/DDBJ databases">
        <title>Amphibacter perezi, gen. nov., sp. nov. a novel taxa of the family Comamonadaceae, class Betaproteobacteria isolated from the skin microbiota of Pelophylax perezi from different populations.</title>
        <authorList>
            <person name="Costa S."/>
            <person name="Proenca D.N."/>
            <person name="Lopes I."/>
            <person name="Morais P.V."/>
        </authorList>
    </citation>
    <scope>NUCLEOTIDE SEQUENCE</scope>
    <source>
        <strain evidence="1">SL12-8</strain>
    </source>
</reference>
<proteinExistence type="predicted"/>
<evidence type="ECO:0000313" key="1">
    <source>
        <dbReference type="EMBL" id="MEJ7139032.1"/>
    </source>
</evidence>
<protein>
    <submittedName>
        <fullName evidence="1">Ig-like domain-containing protein</fullName>
    </submittedName>
</protein>
<accession>A0ACC6P4E1</accession>
<dbReference type="EMBL" id="JAWDIE010000018">
    <property type="protein sequence ID" value="MEJ7139032.1"/>
    <property type="molecule type" value="Genomic_DNA"/>
</dbReference>
<gene>
    <name evidence="1" type="ORF">RV045_11415</name>
</gene>
<dbReference type="Proteomes" id="UP001364695">
    <property type="component" value="Unassembled WGS sequence"/>
</dbReference>
<name>A0ACC6P4E1_9BURK</name>
<evidence type="ECO:0000313" key="2">
    <source>
        <dbReference type="Proteomes" id="UP001364695"/>
    </source>
</evidence>